<dbReference type="AlphaFoldDB" id="A0ABD3BA99"/>
<evidence type="ECO:0000313" key="3">
    <source>
        <dbReference type="Proteomes" id="UP001632038"/>
    </source>
</evidence>
<dbReference type="Proteomes" id="UP001632038">
    <property type="component" value="Unassembled WGS sequence"/>
</dbReference>
<gene>
    <name evidence="2" type="ORF">CASFOL_042133</name>
</gene>
<organism evidence="2 3">
    <name type="scientific">Castilleja foliolosa</name>
    <dbReference type="NCBI Taxonomy" id="1961234"/>
    <lineage>
        <taxon>Eukaryota</taxon>
        <taxon>Viridiplantae</taxon>
        <taxon>Streptophyta</taxon>
        <taxon>Embryophyta</taxon>
        <taxon>Tracheophyta</taxon>
        <taxon>Spermatophyta</taxon>
        <taxon>Magnoliopsida</taxon>
        <taxon>eudicotyledons</taxon>
        <taxon>Gunneridae</taxon>
        <taxon>Pentapetalae</taxon>
        <taxon>asterids</taxon>
        <taxon>lamiids</taxon>
        <taxon>Lamiales</taxon>
        <taxon>Orobanchaceae</taxon>
        <taxon>Pedicularideae</taxon>
        <taxon>Castillejinae</taxon>
        <taxon>Castilleja</taxon>
    </lineage>
</organism>
<evidence type="ECO:0000313" key="2">
    <source>
        <dbReference type="EMBL" id="KAL3614059.1"/>
    </source>
</evidence>
<protein>
    <submittedName>
        <fullName evidence="2">Uncharacterized protein</fullName>
    </submittedName>
</protein>
<feature type="compositionally biased region" description="Basic and acidic residues" evidence="1">
    <location>
        <begin position="53"/>
        <end position="72"/>
    </location>
</feature>
<name>A0ABD3BA99_9LAMI</name>
<accession>A0ABD3BA99</accession>
<feature type="region of interest" description="Disordered" evidence="1">
    <location>
        <begin position="39"/>
        <end position="79"/>
    </location>
</feature>
<proteinExistence type="predicted"/>
<evidence type="ECO:0000256" key="1">
    <source>
        <dbReference type="SAM" id="MobiDB-lite"/>
    </source>
</evidence>
<reference evidence="3" key="1">
    <citation type="journal article" date="2024" name="IScience">
        <title>Strigolactones Initiate the Formation of Haustorium-like Structures in Castilleja.</title>
        <authorList>
            <person name="Buerger M."/>
            <person name="Peterson D."/>
            <person name="Chory J."/>
        </authorList>
    </citation>
    <scope>NUCLEOTIDE SEQUENCE [LARGE SCALE GENOMIC DNA]</scope>
</reference>
<dbReference type="EMBL" id="JAVIJP010000107">
    <property type="protein sequence ID" value="KAL3614059.1"/>
    <property type="molecule type" value="Genomic_DNA"/>
</dbReference>
<comment type="caution">
    <text evidence="2">The sequence shown here is derived from an EMBL/GenBank/DDBJ whole genome shotgun (WGS) entry which is preliminary data.</text>
</comment>
<sequence>MPIEIDESDGEVNVSMWRDWVRGWVHNRGKFITKPEEVVTGPKSWKSGPLGIPERDHKEKLPSVEDKARMGRDVNGSPKTGEILKIGGVTIWNFGDHKL</sequence>
<keyword evidence="3" id="KW-1185">Reference proteome</keyword>